<name>A0A6J5KIF8_9CAUD</name>
<feature type="region of interest" description="Disordered" evidence="1">
    <location>
        <begin position="104"/>
        <end position="124"/>
    </location>
</feature>
<organism evidence="2">
    <name type="scientific">uncultured Caudovirales phage</name>
    <dbReference type="NCBI Taxonomy" id="2100421"/>
    <lineage>
        <taxon>Viruses</taxon>
        <taxon>Duplodnaviria</taxon>
        <taxon>Heunggongvirae</taxon>
        <taxon>Uroviricota</taxon>
        <taxon>Caudoviricetes</taxon>
        <taxon>Peduoviridae</taxon>
        <taxon>Maltschvirus</taxon>
        <taxon>Maltschvirus maltsch</taxon>
    </lineage>
</organism>
<evidence type="ECO:0000313" key="2">
    <source>
        <dbReference type="EMBL" id="CAB4121331.1"/>
    </source>
</evidence>
<sequence length="124" mass="14515">MAKAAQYKYQIDPDANAQRRANVSARRRRIKDQLLAYKAGESCRMCPENEPVCLEFHHIDPRTKDHPPSDLARVKGWSFERIIAHLETTCIILCANCHRKIHKQLREKHHKPPARKTRRKAKTL</sequence>
<evidence type="ECO:0008006" key="3">
    <source>
        <dbReference type="Google" id="ProtNLM"/>
    </source>
</evidence>
<evidence type="ECO:0000256" key="1">
    <source>
        <dbReference type="SAM" id="MobiDB-lite"/>
    </source>
</evidence>
<dbReference type="EMBL" id="LR796146">
    <property type="protein sequence ID" value="CAB4121331.1"/>
    <property type="molecule type" value="Genomic_DNA"/>
</dbReference>
<proteinExistence type="predicted"/>
<reference evidence="2" key="1">
    <citation type="submission" date="2020-04" db="EMBL/GenBank/DDBJ databases">
        <authorList>
            <person name="Chiriac C."/>
            <person name="Salcher M."/>
            <person name="Ghai R."/>
            <person name="Kavagutti S V."/>
        </authorList>
    </citation>
    <scope>NUCLEOTIDE SEQUENCE</scope>
</reference>
<protein>
    <recommendedName>
        <fullName evidence="3">HNHc domain containing protein</fullName>
    </recommendedName>
</protein>
<gene>
    <name evidence="2" type="ORF">UFOVP12_5</name>
</gene>
<accession>A0A6J5KIF8</accession>